<proteinExistence type="predicted"/>
<organism evidence="1 2">
    <name type="scientific">Pseudomonas amygdali pv. mori</name>
    <dbReference type="NCBI Taxonomy" id="34065"/>
    <lineage>
        <taxon>Bacteria</taxon>
        <taxon>Pseudomonadati</taxon>
        <taxon>Pseudomonadota</taxon>
        <taxon>Gammaproteobacteria</taxon>
        <taxon>Pseudomonadales</taxon>
        <taxon>Pseudomonadaceae</taxon>
        <taxon>Pseudomonas</taxon>
        <taxon>Pseudomonas amygdali</taxon>
    </lineage>
</organism>
<gene>
    <name evidence="1" type="ORF">ALO63_04936</name>
</gene>
<accession>A0A0N8S6N1</accession>
<evidence type="ECO:0000313" key="2">
    <source>
        <dbReference type="Proteomes" id="UP000050420"/>
    </source>
</evidence>
<dbReference type="EMBL" id="LJQU01000214">
    <property type="protein sequence ID" value="KPX96455.1"/>
    <property type="molecule type" value="Genomic_DNA"/>
</dbReference>
<comment type="caution">
    <text evidence="1">The sequence shown here is derived from an EMBL/GenBank/DDBJ whole genome shotgun (WGS) entry which is preliminary data.</text>
</comment>
<dbReference type="PATRIC" id="fig|34065.5.peg.2982"/>
<protein>
    <submittedName>
        <fullName evidence="1">Transposase</fullName>
    </submittedName>
</protein>
<reference evidence="1 2" key="1">
    <citation type="submission" date="2015-09" db="EMBL/GenBank/DDBJ databases">
        <title>Genome announcement of multiple Pseudomonas syringae strains.</title>
        <authorList>
            <person name="Thakur S."/>
            <person name="Wang P.W."/>
            <person name="Gong Y."/>
            <person name="Weir B.S."/>
            <person name="Guttman D.S."/>
        </authorList>
    </citation>
    <scope>NUCLEOTIDE SEQUENCE [LARGE SCALE GENOMIC DNA]</scope>
    <source>
        <strain evidence="1 2">ICMP4331</strain>
    </source>
</reference>
<dbReference type="Proteomes" id="UP000050420">
    <property type="component" value="Unassembled WGS sequence"/>
</dbReference>
<dbReference type="AlphaFoldDB" id="A0A0N8S6N1"/>
<evidence type="ECO:0000313" key="1">
    <source>
        <dbReference type="EMBL" id="KPX96455.1"/>
    </source>
</evidence>
<name>A0A0N8S6N1_PSEA0</name>
<sequence length="38" mass="4312">MLAKLKSWMEKTQPHVAAQNTLGKAIGYLASNRKKLER</sequence>